<accession>A0A4D6MQT5</accession>
<keyword evidence="4 12" id="KW-0349">Heme</keyword>
<sequence>MIKTISRHASTSEVTNLNQLLTSLTSTIMCRIAFGRRYEEEGTERSKFHQLFSECQAMVAIPFFSDYIPFMGWIDKLRGLHARLQRSFKEMDNFYQQVIDEHMADSHEKTPQEEDIVDVLLRLKKHNSFPIDFTNDNIKAAIMNILIGGTDTTAVTVVWAMTLLLKHPRIMKKVQEEVRSLSGEKAFLDEDDVQKFPYLKAVIKETLRLYPPAPLLVPRETREKVTIDDYEIPAKTIIYVNAWAIHRDPEAWEDAEEFMPERFLNSTVDLRGQDFCFIPFGSGRRMCPALNMAFATLDVILGNLLYSFDWELPEGMKIKSKISFNHSLSGHTQVTMFSSLLILCLTFPLFLLFFFKYSTTSKNPSFPPGPRGLPIVGNLHQLESSSLHMQLRQFSKKYGPLFSLQLGLRRVIVVSSPKLAKVVMKDHDLECCDRPNLLGQQKLSYNGLDIAFSPYNSYWREIRKICVIHVFSSKRVSCFSSVRNFEVKQMIKTISRHASTSEVTNLNQLLTSLNNTIICRIALGRRYEEEGTERSMFHRLFNSHKNTPHEDDIVDVLLQLKKHYSFSIDITNDNIKAVLMNILIAATDTTAATVVWAMTLLLKHPRIMKKVQEEVRSLSGEKAFLDEDDVQKFPYLKAVIKETLRLHPPAPLLIPRETRKKVMIDDYEIPAKTIIYVNGWAIHRDPEAWEDAEEFIPERFLNSTVDLRGQDFCLIPFGAGRRMCPGLHMGLASLDVILSNLLYSFDWELPEGMKSEDIDTETLPGLTQHKKNPLCVMAKCQM</sequence>
<keyword evidence="8" id="KW-0560">Oxidoreductase</keyword>
<dbReference type="EMBL" id="CP039352">
    <property type="protein sequence ID" value="QCE02972.1"/>
    <property type="molecule type" value="Genomic_DNA"/>
</dbReference>
<dbReference type="PANTHER" id="PTHR47955:SF22">
    <property type="entry name" value="CYTOCHROME P450 83B1-LIKE"/>
    <property type="match status" value="1"/>
</dbReference>
<dbReference type="SUPFAM" id="SSF48264">
    <property type="entry name" value="Cytochrome P450"/>
    <property type="match status" value="2"/>
</dbReference>
<comment type="similarity">
    <text evidence="3">Belongs to the cytochrome P450 family.</text>
</comment>
<evidence type="ECO:0000256" key="6">
    <source>
        <dbReference type="ARBA" id="ARBA00022723"/>
    </source>
</evidence>
<dbReference type="GO" id="GO:0020037">
    <property type="term" value="F:heme binding"/>
    <property type="evidence" value="ECO:0007669"/>
    <property type="project" value="InterPro"/>
</dbReference>
<reference evidence="14 15" key="1">
    <citation type="submission" date="2019-04" db="EMBL/GenBank/DDBJ databases">
        <title>An improved genome assembly and genetic linkage map for asparagus bean, Vigna unguiculata ssp. sesquipedialis.</title>
        <authorList>
            <person name="Xia Q."/>
            <person name="Zhang R."/>
            <person name="Dong Y."/>
        </authorList>
    </citation>
    <scope>NUCLEOTIDE SEQUENCE [LARGE SCALE GENOMIC DNA]</scope>
    <source>
        <tissue evidence="14">Leaf</tissue>
    </source>
</reference>
<evidence type="ECO:0000256" key="2">
    <source>
        <dbReference type="ARBA" id="ARBA00004167"/>
    </source>
</evidence>
<dbReference type="Gene3D" id="1.10.630.10">
    <property type="entry name" value="Cytochrome P450"/>
    <property type="match status" value="2"/>
</dbReference>
<evidence type="ECO:0000256" key="9">
    <source>
        <dbReference type="ARBA" id="ARBA00023004"/>
    </source>
</evidence>
<dbReference type="GO" id="GO:0016020">
    <property type="term" value="C:membrane"/>
    <property type="evidence" value="ECO:0007669"/>
    <property type="project" value="UniProtKB-SubCell"/>
</dbReference>
<gene>
    <name evidence="14" type="ORF">DEO72_LG8g989</name>
</gene>
<evidence type="ECO:0000313" key="15">
    <source>
        <dbReference type="Proteomes" id="UP000501690"/>
    </source>
</evidence>
<dbReference type="InterPro" id="IPR036396">
    <property type="entry name" value="Cyt_P450_sf"/>
</dbReference>
<dbReference type="AlphaFoldDB" id="A0A4D6MQT5"/>
<dbReference type="InterPro" id="IPR017972">
    <property type="entry name" value="Cyt_P450_CS"/>
</dbReference>
<keyword evidence="10" id="KW-0503">Monooxygenase</keyword>
<evidence type="ECO:0000256" key="11">
    <source>
        <dbReference type="ARBA" id="ARBA00023136"/>
    </source>
</evidence>
<evidence type="ECO:0000256" key="10">
    <source>
        <dbReference type="ARBA" id="ARBA00023033"/>
    </source>
</evidence>
<feature type="transmembrane region" description="Helical" evidence="13">
    <location>
        <begin position="141"/>
        <end position="165"/>
    </location>
</feature>
<dbReference type="FunFam" id="1.10.630.10:FF:000126">
    <property type="entry name" value="Predicted protein"/>
    <property type="match status" value="1"/>
</dbReference>
<evidence type="ECO:0000256" key="1">
    <source>
        <dbReference type="ARBA" id="ARBA00001971"/>
    </source>
</evidence>
<comment type="cofactor">
    <cofactor evidence="1 12">
        <name>heme</name>
        <dbReference type="ChEBI" id="CHEBI:30413"/>
    </cofactor>
</comment>
<dbReference type="GO" id="GO:0016705">
    <property type="term" value="F:oxidoreductase activity, acting on paired donors, with incorporation or reduction of molecular oxygen"/>
    <property type="evidence" value="ECO:0007669"/>
    <property type="project" value="InterPro"/>
</dbReference>
<keyword evidence="5 13" id="KW-0812">Transmembrane</keyword>
<keyword evidence="7 13" id="KW-1133">Transmembrane helix</keyword>
<keyword evidence="15" id="KW-1185">Reference proteome</keyword>
<dbReference type="GO" id="GO:0005506">
    <property type="term" value="F:iron ion binding"/>
    <property type="evidence" value="ECO:0007669"/>
    <property type="project" value="InterPro"/>
</dbReference>
<feature type="binding site" description="axial binding residue" evidence="12">
    <location>
        <position position="287"/>
    </location>
    <ligand>
        <name>heme</name>
        <dbReference type="ChEBI" id="CHEBI:30413"/>
    </ligand>
    <ligandPart>
        <name>Fe</name>
        <dbReference type="ChEBI" id="CHEBI:18248"/>
    </ligandPart>
</feature>
<protein>
    <submittedName>
        <fullName evidence="14">Cytochrome P450</fullName>
    </submittedName>
</protein>
<feature type="transmembrane region" description="Helical" evidence="13">
    <location>
        <begin position="578"/>
        <end position="602"/>
    </location>
</feature>
<keyword evidence="11 13" id="KW-0472">Membrane</keyword>
<dbReference type="Pfam" id="PF00067">
    <property type="entry name" value="p450"/>
    <property type="match status" value="3"/>
</dbReference>
<evidence type="ECO:0000313" key="14">
    <source>
        <dbReference type="EMBL" id="QCE02972.1"/>
    </source>
</evidence>
<evidence type="ECO:0000256" key="3">
    <source>
        <dbReference type="ARBA" id="ARBA00010617"/>
    </source>
</evidence>
<evidence type="ECO:0000256" key="5">
    <source>
        <dbReference type="ARBA" id="ARBA00022692"/>
    </source>
</evidence>
<comment type="subcellular location">
    <subcellularLocation>
        <location evidence="2">Membrane</location>
        <topology evidence="2">Single-pass membrane protein</topology>
    </subcellularLocation>
</comment>
<evidence type="ECO:0000256" key="13">
    <source>
        <dbReference type="SAM" id="Phobius"/>
    </source>
</evidence>
<dbReference type="FunFam" id="1.10.630.10:FF:000011">
    <property type="entry name" value="Cytochrome P450 83B1"/>
    <property type="match status" value="1"/>
</dbReference>
<dbReference type="CDD" id="cd11072">
    <property type="entry name" value="CYP71-like"/>
    <property type="match status" value="2"/>
</dbReference>
<evidence type="ECO:0000256" key="4">
    <source>
        <dbReference type="ARBA" id="ARBA00022617"/>
    </source>
</evidence>
<feature type="transmembrane region" description="Helical" evidence="13">
    <location>
        <begin position="334"/>
        <end position="355"/>
    </location>
</feature>
<dbReference type="PRINTS" id="PR00385">
    <property type="entry name" value="P450"/>
</dbReference>
<keyword evidence="6 12" id="KW-0479">Metal-binding</keyword>
<evidence type="ECO:0000256" key="8">
    <source>
        <dbReference type="ARBA" id="ARBA00023002"/>
    </source>
</evidence>
<evidence type="ECO:0000256" key="7">
    <source>
        <dbReference type="ARBA" id="ARBA00022989"/>
    </source>
</evidence>
<dbReference type="InterPro" id="IPR002401">
    <property type="entry name" value="Cyt_P450_E_grp-I"/>
</dbReference>
<dbReference type="GO" id="GO:0004497">
    <property type="term" value="F:monooxygenase activity"/>
    <property type="evidence" value="ECO:0007669"/>
    <property type="project" value="UniProtKB-KW"/>
</dbReference>
<keyword evidence="9 12" id="KW-0408">Iron</keyword>
<organism evidence="14 15">
    <name type="scientific">Vigna unguiculata</name>
    <name type="common">Cowpea</name>
    <dbReference type="NCBI Taxonomy" id="3917"/>
    <lineage>
        <taxon>Eukaryota</taxon>
        <taxon>Viridiplantae</taxon>
        <taxon>Streptophyta</taxon>
        <taxon>Embryophyta</taxon>
        <taxon>Tracheophyta</taxon>
        <taxon>Spermatophyta</taxon>
        <taxon>Magnoliopsida</taxon>
        <taxon>eudicotyledons</taxon>
        <taxon>Gunneridae</taxon>
        <taxon>Pentapetalae</taxon>
        <taxon>rosids</taxon>
        <taxon>fabids</taxon>
        <taxon>Fabales</taxon>
        <taxon>Fabaceae</taxon>
        <taxon>Papilionoideae</taxon>
        <taxon>50 kb inversion clade</taxon>
        <taxon>NPAAA clade</taxon>
        <taxon>indigoferoid/millettioid clade</taxon>
        <taxon>Phaseoleae</taxon>
        <taxon>Vigna</taxon>
    </lineage>
</organism>
<name>A0A4D6MQT5_VIGUN</name>
<evidence type="ECO:0000256" key="12">
    <source>
        <dbReference type="PIRSR" id="PIRSR602401-1"/>
    </source>
</evidence>
<dbReference type="Proteomes" id="UP000501690">
    <property type="component" value="Linkage Group LG8"/>
</dbReference>
<dbReference type="InterPro" id="IPR001128">
    <property type="entry name" value="Cyt_P450"/>
</dbReference>
<proteinExistence type="inferred from homology"/>
<dbReference type="PROSITE" id="PS00086">
    <property type="entry name" value="CYTOCHROME_P450"/>
    <property type="match status" value="2"/>
</dbReference>
<dbReference type="PANTHER" id="PTHR47955">
    <property type="entry name" value="CYTOCHROME P450 FAMILY 71 PROTEIN"/>
    <property type="match status" value="1"/>
</dbReference>
<dbReference type="PRINTS" id="PR00463">
    <property type="entry name" value="EP450I"/>
</dbReference>